<evidence type="ECO:0000313" key="5">
    <source>
        <dbReference type="Proteomes" id="UP000198507"/>
    </source>
</evidence>
<proteinExistence type="predicted"/>
<dbReference type="InterPro" id="IPR050861">
    <property type="entry name" value="Dihydroxyacetone_Kinase"/>
</dbReference>
<evidence type="ECO:0000313" key="4">
    <source>
        <dbReference type="EMBL" id="SES80281.1"/>
    </source>
</evidence>
<dbReference type="Pfam" id="PF02734">
    <property type="entry name" value="Dak2"/>
    <property type="match status" value="1"/>
</dbReference>
<dbReference type="NCBIfam" id="TIGR02365">
    <property type="entry name" value="dha_L_ycgS"/>
    <property type="match status" value="1"/>
</dbReference>
<keyword evidence="5" id="KW-1185">Reference proteome</keyword>
<dbReference type="GO" id="GO:0019563">
    <property type="term" value="P:glycerol catabolic process"/>
    <property type="evidence" value="ECO:0007669"/>
    <property type="project" value="TreeGrafter"/>
</dbReference>
<dbReference type="PANTHER" id="PTHR28629:SF4">
    <property type="entry name" value="TRIOKINASE_FMN CYCLASE"/>
    <property type="match status" value="1"/>
</dbReference>
<dbReference type="AlphaFoldDB" id="A0A1H9ZHH9"/>
<reference evidence="5" key="1">
    <citation type="submission" date="2016-10" db="EMBL/GenBank/DDBJ databases">
        <authorList>
            <person name="Varghese N."/>
            <person name="Submissions S."/>
        </authorList>
    </citation>
    <scope>NUCLEOTIDE SEQUENCE [LARGE SCALE GENOMIC DNA]</scope>
    <source>
        <strain evidence="5">DSM 44209</strain>
    </source>
</reference>
<dbReference type="GO" id="GO:0005829">
    <property type="term" value="C:cytosol"/>
    <property type="evidence" value="ECO:0007669"/>
    <property type="project" value="TreeGrafter"/>
</dbReference>
<dbReference type="Gene3D" id="1.25.40.340">
    <property type="match status" value="1"/>
</dbReference>
<dbReference type="SUPFAM" id="SSF101473">
    <property type="entry name" value="DhaL-like"/>
    <property type="match status" value="1"/>
</dbReference>
<dbReference type="InterPro" id="IPR004007">
    <property type="entry name" value="DhaL_dom"/>
</dbReference>
<dbReference type="PANTHER" id="PTHR28629">
    <property type="entry name" value="TRIOKINASE/FMN CYCLASE"/>
    <property type="match status" value="1"/>
</dbReference>
<keyword evidence="1" id="KW-0808">Transferase</keyword>
<dbReference type="FunFam" id="1.25.40.340:FF:000002">
    <property type="entry name" value="Dihydroxyacetone kinase, L subunit"/>
    <property type="match status" value="1"/>
</dbReference>
<gene>
    <name evidence="4" type="ORF">SAMN04488546_0563</name>
</gene>
<dbReference type="SMART" id="SM01120">
    <property type="entry name" value="Dak2"/>
    <property type="match status" value="1"/>
</dbReference>
<dbReference type="PROSITE" id="PS51480">
    <property type="entry name" value="DHAL"/>
    <property type="match status" value="1"/>
</dbReference>
<dbReference type="RefSeq" id="WP_175486312.1">
    <property type="nucleotide sequence ID" value="NZ_FOIE01000001.1"/>
</dbReference>
<dbReference type="InterPro" id="IPR036117">
    <property type="entry name" value="DhaL_dom_sf"/>
</dbReference>
<protein>
    <submittedName>
        <fullName evidence="4">Dihydroxyacetone kinase DhaL subunit</fullName>
    </submittedName>
</protein>
<evidence type="ECO:0000256" key="1">
    <source>
        <dbReference type="ARBA" id="ARBA00022679"/>
    </source>
</evidence>
<accession>A0A1H9ZHH9</accession>
<dbReference type="EMBL" id="FOIE01000001">
    <property type="protein sequence ID" value="SES80281.1"/>
    <property type="molecule type" value="Genomic_DNA"/>
</dbReference>
<evidence type="ECO:0000256" key="2">
    <source>
        <dbReference type="ARBA" id="ARBA00022777"/>
    </source>
</evidence>
<sequence>MTVVDAAALTAWVREFARLVHEQRDTLTQLDSAIGDADHGANLDRGMTAAVAALETTPSDDPAAVLKTVATTLIKTVGGASGPLYGTFFLRASGTLDGGDGAALAAALRAGYDGVVARGKAERGDKTMLDALGPACDALDEALAAGKALDEALGAAAEAAAQGRDATEPLVARKGRASYLGERSAGHVDPGAASATLLVEAAATALAGRG</sequence>
<organism evidence="4 5">
    <name type="scientific">Geodermatophilus poikilotrophus</name>
    <dbReference type="NCBI Taxonomy" id="1333667"/>
    <lineage>
        <taxon>Bacteria</taxon>
        <taxon>Bacillati</taxon>
        <taxon>Actinomycetota</taxon>
        <taxon>Actinomycetes</taxon>
        <taxon>Geodermatophilales</taxon>
        <taxon>Geodermatophilaceae</taxon>
        <taxon>Geodermatophilus</taxon>
    </lineage>
</organism>
<name>A0A1H9ZHH9_9ACTN</name>
<keyword evidence="2 4" id="KW-0418">Kinase</keyword>
<evidence type="ECO:0000259" key="3">
    <source>
        <dbReference type="PROSITE" id="PS51480"/>
    </source>
</evidence>
<dbReference type="InterPro" id="IPR012737">
    <property type="entry name" value="DhaK_L_YcgS"/>
</dbReference>
<feature type="domain" description="DhaL" evidence="3">
    <location>
        <begin position="7"/>
        <end position="204"/>
    </location>
</feature>
<dbReference type="GO" id="GO:0004371">
    <property type="term" value="F:glycerone kinase activity"/>
    <property type="evidence" value="ECO:0007669"/>
    <property type="project" value="InterPro"/>
</dbReference>
<dbReference type="Proteomes" id="UP000198507">
    <property type="component" value="Unassembled WGS sequence"/>
</dbReference>